<sequence>MEAIYTDLHIHTSEDADNLNQEYDFDSLLNNLKTFSKVECSNMLISLTDHNVINKQAYKNIIDNSDINIVLGVELHIRNYDKCKPYHCHMFFDLPRNQICSNIDEINCILKDLYPKKMVSKTDKIPKLEEISKRFDKYDFLMLPHGGQSHSTFEKSFPRDKGVNFDTAIERNIYYNQFDGFTSRSNVGVEETEKYFKRLGISSFVNLITCTDNYNPVTYPLSKSSKDESYVPTWINSKPTFQGLRLALSEKTRLYYQNNQPKFPFDYIKHVSLKNNFIDIDVDLTPGLNVVIGGSSSGKTLFLDSVYKKIVDDFGDYEKYAYKKYGVSDINVDNPAGYVPHYINQNYIMKVIDEKSEDGIEKIDIIKNTFLSDDGLDRLAQQQLSQLKVTLFNVFTAADNIESLQKKIRNIPHFPRLIPNGELKQNYYSQWLPSSQLQELIEIDSAELIKIKDALDLVKKISTRNPFMKDLSSLSEEILLEFEYANKKKKLSDKVVSVISKYKDEFDKKESESKSDELNKKTNRENLCKYILEYKTNHQKFYKSLNELQAFSFKYKTEPIYSKGHKLTVESNFELSKETILESINEVLLSNYKITSFDEITPEHLFADKVDSRKRRNYKERVFSSIESKNKKNYSIITKEGKKFNELSPGWKTAILLDLVLGYEKDIAPIFIDQPEDNLATSYINKELVEAVKESKGKRQIVIISHNATIPMLADAQNIILCKNENGRIIIRSGAMEDSIENKKIIDSIAEITDGGKASVKKRVKKYNLKTFREE</sequence>
<name>A0A1Y4LVF4_9FIRM</name>
<proteinExistence type="predicted"/>
<comment type="caution">
    <text evidence="1">The sequence shown here is derived from an EMBL/GenBank/DDBJ whole genome shotgun (WGS) entry which is preliminary data.</text>
</comment>
<dbReference type="AlphaFoldDB" id="A0A1Y4LVF4"/>
<dbReference type="RefSeq" id="WP_087158624.1">
    <property type="nucleotide sequence ID" value="NZ_NFKM01000009.1"/>
</dbReference>
<organism evidence="1 2">
    <name type="scientific">Faecalitalea cylindroides</name>
    <dbReference type="NCBI Taxonomy" id="39483"/>
    <lineage>
        <taxon>Bacteria</taxon>
        <taxon>Bacillati</taxon>
        <taxon>Bacillota</taxon>
        <taxon>Erysipelotrichia</taxon>
        <taxon>Erysipelotrichales</taxon>
        <taxon>Erysipelotrichaceae</taxon>
        <taxon>Faecalitalea</taxon>
    </lineage>
</organism>
<evidence type="ECO:0000313" key="2">
    <source>
        <dbReference type="Proteomes" id="UP000195447"/>
    </source>
</evidence>
<dbReference type="Gene3D" id="3.40.50.300">
    <property type="entry name" value="P-loop containing nucleotide triphosphate hydrolases"/>
    <property type="match status" value="1"/>
</dbReference>
<gene>
    <name evidence="1" type="ORF">B5F14_05755</name>
</gene>
<keyword evidence="2" id="KW-1185">Reference proteome</keyword>
<reference evidence="2" key="1">
    <citation type="submission" date="2017-04" db="EMBL/GenBank/DDBJ databases">
        <title>Function of individual gut microbiota members based on whole genome sequencing of pure cultures obtained from chicken caecum.</title>
        <authorList>
            <person name="Medvecky M."/>
            <person name="Cejkova D."/>
            <person name="Polansky O."/>
            <person name="Karasova D."/>
            <person name="Kubasova T."/>
            <person name="Cizek A."/>
            <person name="Rychlik I."/>
        </authorList>
    </citation>
    <scope>NUCLEOTIDE SEQUENCE [LARGE SCALE GENOMIC DNA]</scope>
    <source>
        <strain evidence="2">An178</strain>
    </source>
</reference>
<evidence type="ECO:0008006" key="3">
    <source>
        <dbReference type="Google" id="ProtNLM"/>
    </source>
</evidence>
<dbReference type="Proteomes" id="UP000195447">
    <property type="component" value="Unassembled WGS sequence"/>
</dbReference>
<dbReference type="InterPro" id="IPR027417">
    <property type="entry name" value="P-loop_NTPase"/>
</dbReference>
<evidence type="ECO:0000313" key="1">
    <source>
        <dbReference type="EMBL" id="OUP60613.1"/>
    </source>
</evidence>
<accession>A0A1Y4LVF4</accession>
<dbReference type="SUPFAM" id="SSF52540">
    <property type="entry name" value="P-loop containing nucleoside triphosphate hydrolases"/>
    <property type="match status" value="1"/>
</dbReference>
<protein>
    <recommendedName>
        <fullName evidence="3">ATPase</fullName>
    </recommendedName>
</protein>
<dbReference type="EMBL" id="NFKM01000009">
    <property type="protein sequence ID" value="OUP60613.1"/>
    <property type="molecule type" value="Genomic_DNA"/>
</dbReference>